<dbReference type="KEGG" id="sjv:SJAV_18860"/>
<evidence type="ECO:0000313" key="1">
    <source>
        <dbReference type="EMBL" id="BFH73942.1"/>
    </source>
</evidence>
<proteinExistence type="predicted"/>
<gene>
    <name evidence="1" type="ORF">SJAV_18860</name>
</gene>
<reference evidence="1" key="1">
    <citation type="submission" date="2024-03" db="EMBL/GenBank/DDBJ databases">
        <title>Complete genome sequence of Sulfurisphaera javensis strain KD-1.</title>
        <authorList>
            <person name="Sakai H."/>
            <person name="Nur N."/>
            <person name="Suwanto A."/>
            <person name="Kurosawa N."/>
        </authorList>
    </citation>
    <scope>NUCLEOTIDE SEQUENCE</scope>
    <source>
        <strain evidence="1">KD-1</strain>
    </source>
</reference>
<protein>
    <submittedName>
        <fullName evidence="1">Uncharacterized protein</fullName>
    </submittedName>
</protein>
<dbReference type="RefSeq" id="WP_369609494.1">
    <property type="nucleotide sequence ID" value="NZ_AP031322.1"/>
</dbReference>
<dbReference type="AlphaFoldDB" id="A0AAT9GTJ5"/>
<dbReference type="EMBL" id="AP031322">
    <property type="protein sequence ID" value="BFH73942.1"/>
    <property type="molecule type" value="Genomic_DNA"/>
</dbReference>
<name>A0AAT9GTJ5_9CREN</name>
<organism evidence="1">
    <name type="scientific">Sulfurisphaera javensis</name>
    <dbReference type="NCBI Taxonomy" id="2049879"/>
    <lineage>
        <taxon>Archaea</taxon>
        <taxon>Thermoproteota</taxon>
        <taxon>Thermoprotei</taxon>
        <taxon>Sulfolobales</taxon>
        <taxon>Sulfolobaceae</taxon>
        <taxon>Sulfurisphaera</taxon>
    </lineage>
</organism>
<dbReference type="GeneID" id="92354838"/>
<accession>A0AAT9GTJ5</accession>
<sequence>MSSFLFRLLGVDEIIKDIEEKTKELIYPLKLQRENSLELLKELLKNYNVNIELKESNKPVDEARRLTALASNLTPLSIENPEEVLWQLAQAIKPKGLKKCQK</sequence>